<dbReference type="GO" id="GO:0005634">
    <property type="term" value="C:nucleus"/>
    <property type="evidence" value="ECO:0007669"/>
    <property type="project" value="TreeGrafter"/>
</dbReference>
<feature type="region of interest" description="Disordered" evidence="1">
    <location>
        <begin position="80"/>
        <end position="107"/>
    </location>
</feature>
<dbReference type="SMART" id="SM00731">
    <property type="entry name" value="SprT"/>
    <property type="match status" value="1"/>
</dbReference>
<feature type="compositionally biased region" description="Basic and acidic residues" evidence="1">
    <location>
        <begin position="201"/>
        <end position="214"/>
    </location>
</feature>
<organism evidence="3 4">
    <name type="scientific">Pieris brassicae</name>
    <name type="common">White butterfly</name>
    <name type="synonym">Large white butterfly</name>
    <dbReference type="NCBI Taxonomy" id="7116"/>
    <lineage>
        <taxon>Eukaryota</taxon>
        <taxon>Metazoa</taxon>
        <taxon>Ecdysozoa</taxon>
        <taxon>Arthropoda</taxon>
        <taxon>Hexapoda</taxon>
        <taxon>Insecta</taxon>
        <taxon>Pterygota</taxon>
        <taxon>Neoptera</taxon>
        <taxon>Endopterygota</taxon>
        <taxon>Lepidoptera</taxon>
        <taxon>Glossata</taxon>
        <taxon>Ditrysia</taxon>
        <taxon>Papilionoidea</taxon>
        <taxon>Pieridae</taxon>
        <taxon>Pierinae</taxon>
        <taxon>Pieris</taxon>
    </lineage>
</organism>
<sequence length="621" mass="70839">MDPKTGHVNQKTRFLALSLKKNKIHKHNKLEKLNRSSDVIIIDESFERLRSDFPKHKIYSPKILEESNELPNEELFINTENNSSKSGKVSLNLSECSPTHNTSHPSCNGWSPAQDYLCARPRTKPEPSTPSDILNESQEHCSMEKITKSHHKLLSELYGDDIWNNFRAPTGVSKKLLYEDEDKENIQSIIKKNKALYLTDSERKKKSDAESSEKKSRKKLYTETVSTPEVPKAKINTPCDVKTTVKKNSKGMTVTELVQIMDDVLKDKVRLDSNKKKNKPLYDEDLTRGRNVKDKKVSELLVAPLNNAKENILEKASNNSATVRQNLTSAKKENVDIIKEKGNICVLTNKLKLLDVCHTPETKRLSFVASLADNVPSWRCHPEALQYHDKYKTLREQLARRLYSEFNREVFGNKLDKDMPLIWDTKLRSTAGTTTNRLIKKSTGEKLRVSSVKLSTKVLDSAQRARDTLIHEMCHAATWILDGELKAGHGPLWVKWCKVALRVFPELEEISRCHELEIHYKYSYKCKQCGYSIKRHSKSIDVTKKCCGYCRGTFEVRVNKKNRDGVVVSTPARSGNTNEFALYVKENYGSVKKSGQTHAQVMKLLGEQFSVKKKSKGSDDL</sequence>
<evidence type="ECO:0000259" key="2">
    <source>
        <dbReference type="SMART" id="SM00731"/>
    </source>
</evidence>
<evidence type="ECO:0000313" key="3">
    <source>
        <dbReference type="EMBL" id="CAH4036239.1"/>
    </source>
</evidence>
<feature type="domain" description="SprT-like" evidence="2">
    <location>
        <begin position="396"/>
        <end position="557"/>
    </location>
</feature>
<feature type="region of interest" description="Disordered" evidence="1">
    <location>
        <begin position="201"/>
        <end position="223"/>
    </location>
</feature>
<accession>A0A9P0XIH3</accession>
<protein>
    <recommendedName>
        <fullName evidence="2">SprT-like domain-containing protein</fullName>
    </recommendedName>
</protein>
<proteinExistence type="predicted"/>
<reference evidence="3" key="1">
    <citation type="submission" date="2022-05" db="EMBL/GenBank/DDBJ databases">
        <authorList>
            <person name="Okamura Y."/>
        </authorList>
    </citation>
    <scope>NUCLEOTIDE SEQUENCE</scope>
</reference>
<comment type="caution">
    <text evidence="3">The sequence shown here is derived from an EMBL/GenBank/DDBJ whole genome shotgun (WGS) entry which is preliminary data.</text>
</comment>
<gene>
    <name evidence="3" type="ORF">PIBRA_LOCUS12064</name>
</gene>
<dbReference type="OrthoDB" id="20772at2759"/>
<dbReference type="GO" id="GO:0006974">
    <property type="term" value="P:DNA damage response"/>
    <property type="evidence" value="ECO:0007669"/>
    <property type="project" value="UniProtKB-ARBA"/>
</dbReference>
<keyword evidence="4" id="KW-1185">Reference proteome</keyword>
<evidence type="ECO:0000256" key="1">
    <source>
        <dbReference type="SAM" id="MobiDB-lite"/>
    </source>
</evidence>
<dbReference type="PANTHER" id="PTHR23099">
    <property type="entry name" value="TRANSCRIPTIONAL REGULATOR"/>
    <property type="match status" value="1"/>
</dbReference>
<dbReference type="AlphaFoldDB" id="A0A9P0XIH3"/>
<dbReference type="Pfam" id="PF10263">
    <property type="entry name" value="SprT-like"/>
    <property type="match status" value="1"/>
</dbReference>
<evidence type="ECO:0000313" key="4">
    <source>
        <dbReference type="Proteomes" id="UP001152562"/>
    </source>
</evidence>
<dbReference type="Proteomes" id="UP001152562">
    <property type="component" value="Unassembled WGS sequence"/>
</dbReference>
<name>A0A9P0XIH3_PIEBR</name>
<dbReference type="EMBL" id="CALOZG010000059">
    <property type="protein sequence ID" value="CAH4036239.1"/>
    <property type="molecule type" value="Genomic_DNA"/>
</dbReference>
<dbReference type="PANTHER" id="PTHR23099:SF0">
    <property type="entry name" value="GERM CELL NUCLEAR ACIDIC PROTEIN"/>
    <property type="match status" value="1"/>
</dbReference>
<dbReference type="InterPro" id="IPR006640">
    <property type="entry name" value="SprT-like_domain"/>
</dbReference>